<evidence type="ECO:0000313" key="1">
    <source>
        <dbReference type="EMBL" id="KAH0619605.1"/>
    </source>
</evidence>
<dbReference type="SUPFAM" id="SSF51126">
    <property type="entry name" value="Pectin lyase-like"/>
    <property type="match status" value="1"/>
</dbReference>
<sequence length="280" mass="31013">MRPSGTTVTHVVSSAMMSSLLECLFRDKLSPESFNEEIEIQFHRDPLSAVHACYEGDRIIICPGHYTVEGALHIADSIEIEGYGFPDDIVIEERGKADVFVECTGANVKISNLKLVQHDAVEGILSVHQGKTMLENCVLQCETTGVAVRTSAEFLMKNSDLYGAKVKTVSDFCLVTYRQRKNGQSTADVNVGCEDLHKQVNGELDPYRRTDASEPMEDNSEIANELSVASLKKSQLNKKRLSNLGITEADDDLMSQEMFVSIVGNQFKWNGKGTFGTFLY</sequence>
<dbReference type="Proteomes" id="UP000826234">
    <property type="component" value="Unassembled WGS sequence"/>
</dbReference>
<comment type="caution">
    <text evidence="1">The sequence shown here is derived from an EMBL/GenBank/DDBJ whole genome shotgun (WGS) entry which is preliminary data.</text>
</comment>
<dbReference type="InterPro" id="IPR011050">
    <property type="entry name" value="Pectin_lyase_fold/virulence"/>
</dbReference>
<organism evidence="1 2">
    <name type="scientific">Phrynosoma platyrhinos</name>
    <name type="common">Desert horned lizard</name>
    <dbReference type="NCBI Taxonomy" id="52577"/>
    <lineage>
        <taxon>Eukaryota</taxon>
        <taxon>Metazoa</taxon>
        <taxon>Chordata</taxon>
        <taxon>Craniata</taxon>
        <taxon>Vertebrata</taxon>
        <taxon>Euteleostomi</taxon>
        <taxon>Lepidosauria</taxon>
        <taxon>Squamata</taxon>
        <taxon>Bifurcata</taxon>
        <taxon>Unidentata</taxon>
        <taxon>Episquamata</taxon>
        <taxon>Toxicofera</taxon>
        <taxon>Iguania</taxon>
        <taxon>Phrynosomatidae</taxon>
        <taxon>Phrynosomatinae</taxon>
        <taxon>Phrynosoma</taxon>
    </lineage>
</organism>
<name>A0ABQ7SQH6_PHRPL</name>
<proteinExistence type="predicted"/>
<protein>
    <recommendedName>
        <fullName evidence="3">SHC binding and spindle associated 1</fullName>
    </recommendedName>
</protein>
<dbReference type="PANTHER" id="PTHR14695:SF8">
    <property type="entry name" value="SHC SH2 DOMAIN-BINDING PROTEIN 1"/>
    <property type="match status" value="1"/>
</dbReference>
<dbReference type="InterPro" id="IPR045140">
    <property type="entry name" value="SHCBP1-like"/>
</dbReference>
<evidence type="ECO:0008006" key="3">
    <source>
        <dbReference type="Google" id="ProtNLM"/>
    </source>
</evidence>
<dbReference type="PANTHER" id="PTHR14695">
    <property type="entry name" value="SHC SH2-DOMAIN BINDING PROTEIN 1-RELATED"/>
    <property type="match status" value="1"/>
</dbReference>
<reference evidence="1 2" key="1">
    <citation type="journal article" date="2022" name="Gigascience">
        <title>A chromosome-level genome assembly and annotation of the desert horned lizard, Phrynosoma platyrhinos, provides insight into chromosomal rearrangements among reptiles.</title>
        <authorList>
            <person name="Koochekian N."/>
            <person name="Ascanio A."/>
            <person name="Farleigh K."/>
            <person name="Card D.C."/>
            <person name="Schield D.R."/>
            <person name="Castoe T.A."/>
            <person name="Jezkova T."/>
        </authorList>
    </citation>
    <scope>NUCLEOTIDE SEQUENCE [LARGE SCALE GENOMIC DNA]</scope>
    <source>
        <strain evidence="1">NK-2021</strain>
    </source>
</reference>
<evidence type="ECO:0000313" key="2">
    <source>
        <dbReference type="Proteomes" id="UP000826234"/>
    </source>
</evidence>
<accession>A0ABQ7SQH6</accession>
<keyword evidence="2" id="KW-1185">Reference proteome</keyword>
<gene>
    <name evidence="1" type="ORF">JD844_000371</name>
</gene>
<dbReference type="EMBL" id="JAIPUX010003776">
    <property type="protein sequence ID" value="KAH0619605.1"/>
    <property type="molecule type" value="Genomic_DNA"/>
</dbReference>